<feature type="transmembrane region" description="Helical" evidence="6">
    <location>
        <begin position="93"/>
        <end position="112"/>
    </location>
</feature>
<dbReference type="OrthoDB" id="1121314at2"/>
<dbReference type="Proteomes" id="UP000223913">
    <property type="component" value="Unassembled WGS sequence"/>
</dbReference>
<evidence type="ECO:0000256" key="5">
    <source>
        <dbReference type="ARBA" id="ARBA00023136"/>
    </source>
</evidence>
<feature type="transmembrane region" description="Helical" evidence="6">
    <location>
        <begin position="61"/>
        <end position="81"/>
    </location>
</feature>
<keyword evidence="3 6" id="KW-0812">Transmembrane</keyword>
<evidence type="ECO:0000256" key="1">
    <source>
        <dbReference type="ARBA" id="ARBA00004651"/>
    </source>
</evidence>
<evidence type="ECO:0000313" key="8">
    <source>
        <dbReference type="Proteomes" id="UP000223913"/>
    </source>
</evidence>
<proteinExistence type="predicted"/>
<protein>
    <submittedName>
        <fullName evidence="7">Uncharacterized protein</fullName>
    </submittedName>
</protein>
<organism evidence="7 8">
    <name type="scientific">Flavilitoribacter nigricans (strain ATCC 23147 / DSM 23189 / NBRC 102662 / NCIMB 1420 / SS-2)</name>
    <name type="common">Lewinella nigricans</name>
    <dbReference type="NCBI Taxonomy" id="1122177"/>
    <lineage>
        <taxon>Bacteria</taxon>
        <taxon>Pseudomonadati</taxon>
        <taxon>Bacteroidota</taxon>
        <taxon>Saprospiria</taxon>
        <taxon>Saprospirales</taxon>
        <taxon>Lewinellaceae</taxon>
        <taxon>Flavilitoribacter</taxon>
    </lineage>
</organism>
<dbReference type="AlphaFoldDB" id="A0A2D0NHT6"/>
<feature type="transmembrane region" description="Helical" evidence="6">
    <location>
        <begin position="170"/>
        <end position="193"/>
    </location>
</feature>
<keyword evidence="2" id="KW-1003">Cell membrane</keyword>
<dbReference type="InterPro" id="IPR022791">
    <property type="entry name" value="L-PG_synthase/AglD"/>
</dbReference>
<feature type="transmembrane region" description="Helical" evidence="6">
    <location>
        <begin position="20"/>
        <end position="41"/>
    </location>
</feature>
<feature type="transmembrane region" description="Helical" evidence="6">
    <location>
        <begin position="304"/>
        <end position="330"/>
    </location>
</feature>
<gene>
    <name evidence="7" type="ORF">CRP01_03205</name>
</gene>
<accession>A0A2D0NHT6</accession>
<reference evidence="7 8" key="1">
    <citation type="submission" date="2017-10" db="EMBL/GenBank/DDBJ databases">
        <title>The draft genome sequence of Lewinella nigricans NBRC 102662.</title>
        <authorList>
            <person name="Wang K."/>
        </authorList>
    </citation>
    <scope>NUCLEOTIDE SEQUENCE [LARGE SCALE GENOMIC DNA]</scope>
    <source>
        <strain evidence="7 8">NBRC 102662</strain>
    </source>
</reference>
<keyword evidence="8" id="KW-1185">Reference proteome</keyword>
<comment type="caution">
    <text evidence="7">The sequence shown here is derived from an EMBL/GenBank/DDBJ whole genome shotgun (WGS) entry which is preliminary data.</text>
</comment>
<sequence length="333" mass="37924">MITQAKIRSFLAKPTHRKWIFTILKVLILVLLTWAIYHQVFQRKDLGAVLSGFREHFRWERSGWIFLAILLMPLNWGLETYKWRYLLQPELHLPFFTALRSILAGISVSLFTPNRIGEYGGRLLLIPASKSWLGLSATFIGSVAQWVVLLLAGCWGIATVGLDLWPKMAIYYQSFGWLLWGIALVLPILYIHIGRLSDWLKRLQWLNKLKEQQRVQLHSGLQSYKKDKLMWVLAMAFARYAIYSSQYLLLLYGFGFEMDPILGLAGIAMIFLVQSSVPLPPFLALVARGELALLLWSEYGANELVILASTFSLFIINLIVPALLGGAAIVKTK</sequence>
<dbReference type="EMBL" id="PDUD01000003">
    <property type="protein sequence ID" value="PHN08037.1"/>
    <property type="molecule type" value="Genomic_DNA"/>
</dbReference>
<name>A0A2D0NHT6_FLAN2</name>
<dbReference type="RefSeq" id="WP_099148556.1">
    <property type="nucleotide sequence ID" value="NZ_PDUD01000003.1"/>
</dbReference>
<evidence type="ECO:0000256" key="2">
    <source>
        <dbReference type="ARBA" id="ARBA00022475"/>
    </source>
</evidence>
<feature type="transmembrane region" description="Helical" evidence="6">
    <location>
        <begin position="132"/>
        <end position="158"/>
    </location>
</feature>
<feature type="transmembrane region" description="Helical" evidence="6">
    <location>
        <begin position="229"/>
        <end position="254"/>
    </location>
</feature>
<feature type="transmembrane region" description="Helical" evidence="6">
    <location>
        <begin position="261"/>
        <end position="284"/>
    </location>
</feature>
<evidence type="ECO:0000256" key="4">
    <source>
        <dbReference type="ARBA" id="ARBA00022989"/>
    </source>
</evidence>
<keyword evidence="4 6" id="KW-1133">Transmembrane helix</keyword>
<dbReference type="GO" id="GO:0005886">
    <property type="term" value="C:plasma membrane"/>
    <property type="evidence" value="ECO:0007669"/>
    <property type="project" value="UniProtKB-SubCell"/>
</dbReference>
<evidence type="ECO:0000313" key="7">
    <source>
        <dbReference type="EMBL" id="PHN08037.1"/>
    </source>
</evidence>
<dbReference type="Pfam" id="PF03706">
    <property type="entry name" value="LPG_synthase_TM"/>
    <property type="match status" value="1"/>
</dbReference>
<evidence type="ECO:0000256" key="3">
    <source>
        <dbReference type="ARBA" id="ARBA00022692"/>
    </source>
</evidence>
<evidence type="ECO:0000256" key="6">
    <source>
        <dbReference type="SAM" id="Phobius"/>
    </source>
</evidence>
<comment type="subcellular location">
    <subcellularLocation>
        <location evidence="1">Cell membrane</location>
        <topology evidence="1">Multi-pass membrane protein</topology>
    </subcellularLocation>
</comment>
<keyword evidence="5 6" id="KW-0472">Membrane</keyword>